<evidence type="ECO:0000259" key="2">
    <source>
        <dbReference type="SMART" id="SM00507"/>
    </source>
</evidence>
<dbReference type="AlphaFoldDB" id="A0A846X8U7"/>
<feature type="region of interest" description="Disordered" evidence="1">
    <location>
        <begin position="236"/>
        <end position="266"/>
    </location>
</feature>
<evidence type="ECO:0000313" key="3">
    <source>
        <dbReference type="EMBL" id="NKY20699.1"/>
    </source>
</evidence>
<feature type="compositionally biased region" description="Acidic residues" evidence="1">
    <location>
        <begin position="242"/>
        <end position="251"/>
    </location>
</feature>
<dbReference type="Pfam" id="PF02720">
    <property type="entry name" value="DUF222"/>
    <property type="match status" value="1"/>
</dbReference>
<protein>
    <submittedName>
        <fullName evidence="3">DUF222 domain-containing protein</fullName>
    </submittedName>
</protein>
<name>A0A846X8U7_9ACTN</name>
<dbReference type="SMART" id="SM00507">
    <property type="entry name" value="HNHc"/>
    <property type="match status" value="1"/>
</dbReference>
<keyword evidence="4" id="KW-1185">Reference proteome</keyword>
<organism evidence="3 4">
    <name type="scientific">Tsukamurella spumae</name>
    <dbReference type="NCBI Taxonomy" id="44753"/>
    <lineage>
        <taxon>Bacteria</taxon>
        <taxon>Bacillati</taxon>
        <taxon>Actinomycetota</taxon>
        <taxon>Actinomycetes</taxon>
        <taxon>Mycobacteriales</taxon>
        <taxon>Tsukamurellaceae</taxon>
        <taxon>Tsukamurella</taxon>
    </lineage>
</organism>
<gene>
    <name evidence="3" type="ORF">HF999_20285</name>
</gene>
<reference evidence="3 4" key="1">
    <citation type="submission" date="2020-04" db="EMBL/GenBank/DDBJ databases">
        <title>MicrobeNet Type strains.</title>
        <authorList>
            <person name="Nicholson A.C."/>
        </authorList>
    </citation>
    <scope>NUCLEOTIDE SEQUENCE [LARGE SCALE GENOMIC DNA]</scope>
    <source>
        <strain evidence="3 4">DSM 44113</strain>
    </source>
</reference>
<dbReference type="EMBL" id="JAAXOQ010000040">
    <property type="protein sequence ID" value="NKY20699.1"/>
    <property type="molecule type" value="Genomic_DNA"/>
</dbReference>
<dbReference type="CDD" id="cd00085">
    <property type="entry name" value="HNHc"/>
    <property type="match status" value="1"/>
</dbReference>
<sequence>MNENTCTASDYFAILTAFKNAAEALASASPGLLSSQEVLDGLHSLESACRKLPYVQHVLAEAAVAVHLPDELGYTGLKELLVDQLRLSGTEARDRVRGAADRVPRTERGFGETARFERVAQAQREGIISERHATAIEAIFQRCRKTLPDSDFDFLESVLVTAAESMPPEDLAVIGRRVISHIDPDGSEPKENVRARARGVEVGRQDEDLMSPLSGDLSPEGRALFDVIVERFARPGVNNPADSDEPVDPSDQDAVATAAKRDTRSAAQRNHDALVMALKIAVAAGESGAGLGLHRGVPCVPIITMTLDQLESGIGVATTATGGRVPVADAIAMFGTTNPKYVLLLGLDSRPLFLGREKRLASADQRLALYGSDTGCTAPGCDLPATRCQVHHIVEWTDGGMTDITELALVCDKHHGLVRPKGESHRPGCETIAIPPGEPFAGRTGWRRTADRSGAFRVNHKHHPEELHREAIRRWRERTEQFRHRWQRQWQRAAFDDYVGTIYSGSSKLSGQTCLAVELLDAGPLGAGAVESYPAA</sequence>
<dbReference type="Proteomes" id="UP000582646">
    <property type="component" value="Unassembled WGS sequence"/>
</dbReference>
<evidence type="ECO:0000313" key="4">
    <source>
        <dbReference type="Proteomes" id="UP000582646"/>
    </source>
</evidence>
<comment type="caution">
    <text evidence="3">The sequence shown here is derived from an EMBL/GenBank/DDBJ whole genome shotgun (WGS) entry which is preliminary data.</text>
</comment>
<dbReference type="InterPro" id="IPR003615">
    <property type="entry name" value="HNH_nuc"/>
</dbReference>
<proteinExistence type="predicted"/>
<accession>A0A846X8U7</accession>
<dbReference type="InterPro" id="IPR003870">
    <property type="entry name" value="DUF222"/>
</dbReference>
<evidence type="ECO:0000256" key="1">
    <source>
        <dbReference type="SAM" id="MobiDB-lite"/>
    </source>
</evidence>
<dbReference type="RefSeq" id="WP_168547623.1">
    <property type="nucleotide sequence ID" value="NZ_JAAXOQ010000040.1"/>
</dbReference>
<feature type="domain" description="HNH nuclease" evidence="2">
    <location>
        <begin position="364"/>
        <end position="416"/>
    </location>
</feature>